<organism evidence="1 2">
    <name type="scientific">Agrobacterium albertimagni AOL15</name>
    <dbReference type="NCBI Taxonomy" id="1156935"/>
    <lineage>
        <taxon>Bacteria</taxon>
        <taxon>Pseudomonadati</taxon>
        <taxon>Pseudomonadota</taxon>
        <taxon>Alphaproteobacteria</taxon>
        <taxon>Hyphomicrobiales</taxon>
        <taxon>Rhizobiaceae</taxon>
        <taxon>Rhizobium/Agrobacterium group</taxon>
        <taxon>Agrobacterium</taxon>
    </lineage>
</organism>
<reference evidence="1 2" key="1">
    <citation type="journal article" date="2012" name="J. Bacteriol.">
        <title>Draft Genome Sequence of Agrobacterium albertimagni Strain AOL15.</title>
        <authorList>
            <person name="Trimble W.L."/>
            <person name="Phung le T."/>
            <person name="Meyer F."/>
            <person name="Gilbert J.A."/>
            <person name="Silver S."/>
        </authorList>
    </citation>
    <scope>NUCLEOTIDE SEQUENCE [LARGE SCALE GENOMIC DNA]</scope>
    <source>
        <strain evidence="1 2">AOL15</strain>
    </source>
</reference>
<dbReference type="RefSeq" id="WP_006725829.1">
    <property type="nucleotide sequence ID" value="NZ_ALJF01000006.1"/>
</dbReference>
<evidence type="ECO:0000313" key="1">
    <source>
        <dbReference type="EMBL" id="EKF60258.1"/>
    </source>
</evidence>
<protein>
    <submittedName>
        <fullName evidence="1">Heme oxygenase</fullName>
    </submittedName>
</protein>
<dbReference type="AlphaFoldDB" id="K2PHF1"/>
<dbReference type="EMBL" id="ALJF01000006">
    <property type="protein sequence ID" value="EKF60258.1"/>
    <property type="molecule type" value="Genomic_DNA"/>
</dbReference>
<dbReference type="OrthoDB" id="9149607at2"/>
<dbReference type="Gene3D" id="1.20.910.10">
    <property type="entry name" value="Heme oxygenase-like"/>
    <property type="match status" value="1"/>
</dbReference>
<sequence>MDFPPRRTALKEATADAHAALDSLVGSFRTLDDYKCYLAGIAAFRMPVEAWLSEAELPLDLKGYEPHRVHAELEADLYDLNTRPPTDQPAFTPPEGNGIVGLLYVLEGSALGARLLAKRAEALGLSADFGARHLFSQARNFSSWRALTEHMENVRVYDNRAAARWANTAFDYARSAFESALNAERSIRRPHQL</sequence>
<name>K2PHF1_9HYPH</name>
<comment type="caution">
    <text evidence="1">The sequence shown here is derived from an EMBL/GenBank/DDBJ whole genome shotgun (WGS) entry which is preliminary data.</text>
</comment>
<evidence type="ECO:0000313" key="2">
    <source>
        <dbReference type="Proteomes" id="UP000007123"/>
    </source>
</evidence>
<keyword evidence="2" id="KW-1185">Reference proteome</keyword>
<dbReference type="InterPro" id="IPR016084">
    <property type="entry name" value="Haem_Oase-like_multi-hlx"/>
</dbReference>
<dbReference type="PATRIC" id="fig|1156935.5.peg.1859"/>
<dbReference type="STRING" id="1156935.QWE_09186"/>
<dbReference type="SUPFAM" id="SSF48613">
    <property type="entry name" value="Heme oxygenase-like"/>
    <property type="match status" value="1"/>
</dbReference>
<gene>
    <name evidence="1" type="ORF">QWE_09186</name>
</gene>
<accession>K2PHF1</accession>
<proteinExistence type="predicted"/>
<dbReference type="Proteomes" id="UP000007123">
    <property type="component" value="Unassembled WGS sequence"/>
</dbReference>
<dbReference type="CDD" id="cd19166">
    <property type="entry name" value="HemeO-bac"/>
    <property type="match status" value="1"/>
</dbReference>
<dbReference type="eggNOG" id="COG3230">
    <property type="taxonomic scope" value="Bacteria"/>
</dbReference>